<gene>
    <name evidence="1" type="ORF">X474_00475</name>
</gene>
<name>A0A0D2K3B6_9BACT</name>
<dbReference type="EMBL" id="AZAC01000001">
    <property type="protein sequence ID" value="KIX16040.1"/>
    <property type="molecule type" value="Genomic_DNA"/>
</dbReference>
<comment type="caution">
    <text evidence="1">The sequence shown here is derived from an EMBL/GenBank/DDBJ whole genome shotgun (WGS) entry which is preliminary data.</text>
</comment>
<keyword evidence="2" id="KW-1185">Reference proteome</keyword>
<dbReference type="AlphaFoldDB" id="A0A0D2K3B6"/>
<proteinExistence type="predicted"/>
<sequence length="91" mass="9974">MASQARPNRVFPPTWVRLLVNAPFFPPENNLKACRFIGQEAGYKETIFHFLELTMGCHKLPLTRPAPGNTALKGFGSSFSPGKSPSPGCLK</sequence>
<accession>A0A0D2K3B6</accession>
<reference evidence="1 2" key="1">
    <citation type="submission" date="2013-11" db="EMBL/GenBank/DDBJ databases">
        <title>Metagenomic analysis of a methanogenic consortium involved in long chain n-alkane degradation.</title>
        <authorList>
            <person name="Davidova I.A."/>
            <person name="Callaghan A.V."/>
            <person name="Wawrik B."/>
            <person name="Pruitt S."/>
            <person name="Marks C."/>
            <person name="Duncan K.E."/>
            <person name="Suflita J.M."/>
        </authorList>
    </citation>
    <scope>NUCLEOTIDE SEQUENCE [LARGE SCALE GENOMIC DNA]</scope>
    <source>
        <strain evidence="1 2">SPR</strain>
    </source>
</reference>
<organism evidence="1 2">
    <name type="scientific">Dethiosulfatarculus sandiegensis</name>
    <dbReference type="NCBI Taxonomy" id="1429043"/>
    <lineage>
        <taxon>Bacteria</taxon>
        <taxon>Pseudomonadati</taxon>
        <taxon>Thermodesulfobacteriota</taxon>
        <taxon>Desulfarculia</taxon>
        <taxon>Desulfarculales</taxon>
        <taxon>Desulfarculaceae</taxon>
        <taxon>Dethiosulfatarculus</taxon>
    </lineage>
</organism>
<evidence type="ECO:0000313" key="2">
    <source>
        <dbReference type="Proteomes" id="UP000032233"/>
    </source>
</evidence>
<protein>
    <submittedName>
        <fullName evidence="1">Uncharacterized protein</fullName>
    </submittedName>
</protein>
<dbReference type="InParanoid" id="A0A0D2K3B6"/>
<evidence type="ECO:0000313" key="1">
    <source>
        <dbReference type="EMBL" id="KIX16040.1"/>
    </source>
</evidence>
<dbReference type="Proteomes" id="UP000032233">
    <property type="component" value="Unassembled WGS sequence"/>
</dbReference>